<dbReference type="RefSeq" id="WP_252800850.1">
    <property type="nucleotide sequence ID" value="NZ_BAAABM010000009.1"/>
</dbReference>
<sequence length="243" mass="24606">MKFPPARGVRTGAVLAAASAAVLAVGGCQSGGGKDDSAGPKAASSSPAAPKALTGTALKALLLPAGAMPKGFRISSDGSRDTGDGGVEVSNTPVPAAKVCEVLGQTSWIRVTNINSAAFAQNDYADAAQSQQVAQEIDAYRGERARQAMAKLRRVFAHCASFVDRSGSPAAKVRVRTTALHGVGDEAVKAVETSPTWEGGMTLAAVRVGDVIVTTLYSSSHADKGAPAVTMATKIAKKVQAAS</sequence>
<organism evidence="2 3">
    <name type="scientific">Actinoallomurus spadix</name>
    <dbReference type="NCBI Taxonomy" id="79912"/>
    <lineage>
        <taxon>Bacteria</taxon>
        <taxon>Bacillati</taxon>
        <taxon>Actinomycetota</taxon>
        <taxon>Actinomycetes</taxon>
        <taxon>Streptosporangiales</taxon>
        <taxon>Thermomonosporaceae</taxon>
        <taxon>Actinoallomurus</taxon>
    </lineage>
</organism>
<proteinExistence type="predicted"/>
<name>A0ABP3FVV5_9ACTN</name>
<evidence type="ECO:0000256" key="1">
    <source>
        <dbReference type="SAM" id="SignalP"/>
    </source>
</evidence>
<protein>
    <recommendedName>
        <fullName evidence="4">PknH-like extracellular domain-containing protein</fullName>
    </recommendedName>
</protein>
<dbReference type="PROSITE" id="PS51257">
    <property type="entry name" value="PROKAR_LIPOPROTEIN"/>
    <property type="match status" value="1"/>
</dbReference>
<reference evidence="3" key="1">
    <citation type="journal article" date="2019" name="Int. J. Syst. Evol. Microbiol.">
        <title>The Global Catalogue of Microorganisms (GCM) 10K type strain sequencing project: providing services to taxonomists for standard genome sequencing and annotation.</title>
        <authorList>
            <consortium name="The Broad Institute Genomics Platform"/>
            <consortium name="The Broad Institute Genome Sequencing Center for Infectious Disease"/>
            <person name="Wu L."/>
            <person name="Ma J."/>
        </authorList>
    </citation>
    <scope>NUCLEOTIDE SEQUENCE [LARGE SCALE GENOMIC DNA]</scope>
    <source>
        <strain evidence="3">JCM 3146</strain>
    </source>
</reference>
<feature type="chain" id="PRO_5046573631" description="PknH-like extracellular domain-containing protein" evidence="1">
    <location>
        <begin position="25"/>
        <end position="243"/>
    </location>
</feature>
<accession>A0ABP3FVV5</accession>
<feature type="signal peptide" evidence="1">
    <location>
        <begin position="1"/>
        <end position="24"/>
    </location>
</feature>
<evidence type="ECO:0000313" key="2">
    <source>
        <dbReference type="EMBL" id="GAA0327725.1"/>
    </source>
</evidence>
<keyword evidence="1" id="KW-0732">Signal</keyword>
<evidence type="ECO:0008006" key="4">
    <source>
        <dbReference type="Google" id="ProtNLM"/>
    </source>
</evidence>
<keyword evidence="3" id="KW-1185">Reference proteome</keyword>
<dbReference type="EMBL" id="BAAABM010000009">
    <property type="protein sequence ID" value="GAA0327725.1"/>
    <property type="molecule type" value="Genomic_DNA"/>
</dbReference>
<evidence type="ECO:0000313" key="3">
    <source>
        <dbReference type="Proteomes" id="UP001501822"/>
    </source>
</evidence>
<dbReference type="Proteomes" id="UP001501822">
    <property type="component" value="Unassembled WGS sequence"/>
</dbReference>
<comment type="caution">
    <text evidence="2">The sequence shown here is derived from an EMBL/GenBank/DDBJ whole genome shotgun (WGS) entry which is preliminary data.</text>
</comment>
<gene>
    <name evidence="2" type="ORF">GCM10010151_17110</name>
</gene>